<dbReference type="GO" id="GO:0006937">
    <property type="term" value="P:regulation of muscle contraction"/>
    <property type="evidence" value="ECO:0007669"/>
    <property type="project" value="InterPro"/>
</dbReference>
<accession>E4YMA6</accession>
<dbReference type="GO" id="GO:0045214">
    <property type="term" value="P:sarcomere organization"/>
    <property type="evidence" value="ECO:0007669"/>
    <property type="project" value="TreeGrafter"/>
</dbReference>
<organism evidence="5">
    <name type="scientific">Oikopleura dioica</name>
    <name type="common">Tunicate</name>
    <dbReference type="NCBI Taxonomy" id="34765"/>
    <lineage>
        <taxon>Eukaryota</taxon>
        <taxon>Metazoa</taxon>
        <taxon>Chordata</taxon>
        <taxon>Tunicata</taxon>
        <taxon>Appendicularia</taxon>
        <taxon>Copelata</taxon>
        <taxon>Oikopleuridae</taxon>
        <taxon>Oikopleura</taxon>
    </lineage>
</organism>
<dbReference type="GO" id="GO:0006936">
    <property type="term" value="P:muscle contraction"/>
    <property type="evidence" value="ECO:0007669"/>
    <property type="project" value="TreeGrafter"/>
</dbReference>
<comment type="similarity">
    <text evidence="2">Belongs to the troponin T family.</text>
</comment>
<dbReference type="EMBL" id="FN654810">
    <property type="protein sequence ID" value="CBY36615.1"/>
    <property type="molecule type" value="Genomic_DNA"/>
</dbReference>
<comment type="function">
    <text evidence="1">Troponin T is the tropomyosin-binding subunit of troponin, the thin filament regulatory complex which confers calcium-sensitivity to striated muscle actomyosin ATPase activity.</text>
</comment>
<dbReference type="AlphaFoldDB" id="E4YMA6"/>
<dbReference type="Proteomes" id="UP000011014">
    <property type="component" value="Unassembled WGS sequence"/>
</dbReference>
<dbReference type="GO" id="GO:0005523">
    <property type="term" value="F:tropomyosin binding"/>
    <property type="evidence" value="ECO:0007669"/>
    <property type="project" value="TreeGrafter"/>
</dbReference>
<dbReference type="Pfam" id="PF00992">
    <property type="entry name" value="Troponin"/>
    <property type="match status" value="1"/>
</dbReference>
<feature type="compositionally biased region" description="Basic and acidic residues" evidence="4">
    <location>
        <begin position="75"/>
        <end position="86"/>
    </location>
</feature>
<evidence type="ECO:0000256" key="1">
    <source>
        <dbReference type="ARBA" id="ARBA00003363"/>
    </source>
</evidence>
<dbReference type="GO" id="GO:0005861">
    <property type="term" value="C:troponin complex"/>
    <property type="evidence" value="ECO:0007669"/>
    <property type="project" value="InterPro"/>
</dbReference>
<proteinExistence type="inferred from homology"/>
<dbReference type="Gene3D" id="1.20.5.350">
    <property type="match status" value="1"/>
</dbReference>
<dbReference type="PANTHER" id="PTHR11521:SF1">
    <property type="entry name" value="TROPONIN T, SKELETAL MUSCLE"/>
    <property type="match status" value="1"/>
</dbReference>
<gene>
    <name evidence="5" type="ORF">GSOID_T00029637001</name>
</gene>
<feature type="compositionally biased region" description="Acidic residues" evidence="4">
    <location>
        <begin position="13"/>
        <end position="25"/>
    </location>
</feature>
<feature type="compositionally biased region" description="Low complexity" evidence="4">
    <location>
        <begin position="1"/>
        <end position="12"/>
    </location>
</feature>
<evidence type="ECO:0000256" key="3">
    <source>
        <dbReference type="ARBA" id="ARBA00023179"/>
    </source>
</evidence>
<dbReference type="SUPFAM" id="SSF90250">
    <property type="entry name" value="Troponin coil-coiled subunits"/>
    <property type="match status" value="1"/>
</dbReference>
<evidence type="ECO:0000313" key="5">
    <source>
        <dbReference type="EMBL" id="CBY36615.1"/>
    </source>
</evidence>
<feature type="compositionally biased region" description="Polar residues" evidence="4">
    <location>
        <begin position="121"/>
        <end position="131"/>
    </location>
</feature>
<dbReference type="PANTHER" id="PTHR11521">
    <property type="entry name" value="TROPONIN T"/>
    <property type="match status" value="1"/>
</dbReference>
<feature type="compositionally biased region" description="Acidic residues" evidence="4">
    <location>
        <begin position="87"/>
        <end position="102"/>
    </location>
</feature>
<sequence>MASRYASRYYSSSEDEDEDVQEIQEVENPYNSEPVMEPPRIIRKQATEDRDSSDVDEDIPEEDEEQDEDEEEDSTDSRGRRVQQFEEKEESEDEISLDDLDVNPEPARGLNIPTMGRGVSRSMSSASNVKSQAGMDISDITRKKAERDLCDLQEMINRHFEQRKQEEVELNNLKERIEKRKEMRAKQLIERQKKEKERQEREKNEKEARERALKEKQEAEEARKKELMASMAMLNTHMDRRRQGKRTTARDAKRKALAERRKPLNIDHLNKEKLMEKCKEMWNWVRQLEEDRYDLTIKSDEDKYTLNTLRHRVNDLMIATGKSKQRVGKLKIR</sequence>
<feature type="compositionally biased region" description="Acidic residues" evidence="4">
    <location>
        <begin position="54"/>
        <end position="74"/>
    </location>
</feature>
<evidence type="ECO:0000256" key="4">
    <source>
        <dbReference type="SAM" id="MobiDB-lite"/>
    </source>
</evidence>
<feature type="region of interest" description="Disordered" evidence="4">
    <location>
        <begin position="189"/>
        <end position="221"/>
    </location>
</feature>
<feature type="region of interest" description="Disordered" evidence="4">
    <location>
        <begin position="1"/>
        <end position="140"/>
    </location>
</feature>
<dbReference type="InterPro" id="IPR038077">
    <property type="entry name" value="Troponin_sf"/>
</dbReference>
<keyword evidence="3" id="KW-0514">Muscle protein</keyword>
<dbReference type="InterPro" id="IPR001978">
    <property type="entry name" value="Troponin"/>
</dbReference>
<name>E4YMA6_OIKDI</name>
<protein>
    <submittedName>
        <fullName evidence="5">Uncharacterized protein</fullName>
    </submittedName>
</protein>
<reference evidence="5" key="1">
    <citation type="journal article" date="2010" name="Science">
        <title>Plasticity of animal genome architecture unmasked by rapid evolution of a pelagic tunicate.</title>
        <authorList>
            <person name="Denoeud F."/>
            <person name="Henriet S."/>
            <person name="Mungpakdee S."/>
            <person name="Aury J.M."/>
            <person name="Da Silva C."/>
            <person name="Brinkmann H."/>
            <person name="Mikhaleva J."/>
            <person name="Olsen L.C."/>
            <person name="Jubin C."/>
            <person name="Canestro C."/>
            <person name="Bouquet J.M."/>
            <person name="Danks G."/>
            <person name="Poulain J."/>
            <person name="Campsteijn C."/>
            <person name="Adamski M."/>
            <person name="Cross I."/>
            <person name="Yadetie F."/>
            <person name="Muffato M."/>
            <person name="Louis A."/>
            <person name="Butcher S."/>
            <person name="Tsagkogeorga G."/>
            <person name="Konrad A."/>
            <person name="Singh S."/>
            <person name="Jensen M.F."/>
            <person name="Cong E.H."/>
            <person name="Eikeseth-Otteraa H."/>
            <person name="Noel B."/>
            <person name="Anthouard V."/>
            <person name="Porcel B.M."/>
            <person name="Kachouri-Lafond R."/>
            <person name="Nishino A."/>
            <person name="Ugolini M."/>
            <person name="Chourrout P."/>
            <person name="Nishida H."/>
            <person name="Aasland R."/>
            <person name="Huzurbazar S."/>
            <person name="Westhof E."/>
            <person name="Delsuc F."/>
            <person name="Lehrach H."/>
            <person name="Reinhardt R."/>
            <person name="Weissenbach J."/>
            <person name="Roy S.W."/>
            <person name="Artiguenave F."/>
            <person name="Postlethwait J.H."/>
            <person name="Manak J.R."/>
            <person name="Thompson E.M."/>
            <person name="Jaillon O."/>
            <person name="Du Pasquier L."/>
            <person name="Boudinot P."/>
            <person name="Liberles D.A."/>
            <person name="Volff J.N."/>
            <person name="Philippe H."/>
            <person name="Lenhard B."/>
            <person name="Roest Crollius H."/>
            <person name="Wincker P."/>
            <person name="Chourrout D."/>
        </authorList>
    </citation>
    <scope>NUCLEOTIDE SEQUENCE [LARGE SCALE GENOMIC DNA]</scope>
</reference>
<evidence type="ECO:0000256" key="2">
    <source>
        <dbReference type="ARBA" id="ARBA00008330"/>
    </source>
</evidence>
<dbReference type="InterPro" id="IPR027707">
    <property type="entry name" value="TNNT"/>
</dbReference>